<protein>
    <recommendedName>
        <fullName evidence="2">WxL domain-containing protein</fullName>
    </recommendedName>
</protein>
<keyword evidence="1" id="KW-1133">Transmembrane helix</keyword>
<evidence type="ECO:0000313" key="5">
    <source>
        <dbReference type="Proteomes" id="UP000195141"/>
    </source>
</evidence>
<dbReference type="InterPro" id="IPR026466">
    <property type="entry name" value="Fim_isopep_form_D2_dom"/>
</dbReference>
<dbReference type="NCBIfam" id="TIGR01451">
    <property type="entry name" value="B_ant_repeat"/>
    <property type="match status" value="1"/>
</dbReference>
<dbReference type="Gene3D" id="2.60.40.740">
    <property type="match status" value="1"/>
</dbReference>
<name>A0A242K7U0_9ENTE</name>
<dbReference type="Pfam" id="PF13731">
    <property type="entry name" value="WxL"/>
    <property type="match status" value="1"/>
</dbReference>
<gene>
    <name evidence="3" type="ORF">A5888_002209</name>
    <name evidence="4" type="ORF">A5888_004081</name>
</gene>
<dbReference type="Pfam" id="PF20585">
    <property type="entry name" value="Pectate_lyase_5"/>
    <property type="match status" value="1"/>
</dbReference>
<reference evidence="4" key="2">
    <citation type="submission" date="2017-05" db="EMBL/GenBank/DDBJ databases">
        <authorList>
            <consortium name="The Broad Institute Genomics Platform"/>
            <consortium name="The Broad Institute Genomic Center for Infectious Diseases"/>
            <person name="Earl A."/>
            <person name="Manson A."/>
            <person name="Schwartman J."/>
            <person name="Gilmore M."/>
            <person name="Abouelleil A."/>
            <person name="Cao P."/>
            <person name="Chapman S."/>
            <person name="Cusick C."/>
            <person name="Shea T."/>
            <person name="Young S."/>
            <person name="Neafsey D."/>
            <person name="Nusbaum C."/>
            <person name="Birren B."/>
        </authorList>
    </citation>
    <scope>NUCLEOTIDE SEQUENCE</scope>
    <source>
        <strain evidence="4">9E7_DIV0242</strain>
    </source>
</reference>
<feature type="domain" description="WxL" evidence="2">
    <location>
        <begin position="1154"/>
        <end position="1333"/>
    </location>
</feature>
<sequence>MRIEKKNYVLGTIAVLFSILCMYFAMNTNLLKANEAVGSYGLTGENITEEAAFSGTIQVDSTKEETLKLEVSGENDGILYAENLQEALPAEYQEKVEFKDIDAGKSVAMTVKKTDGALEIPVTIETELFAEASTRTLSLKKSDEVLETLALETTKDPEADVPVQRSVMNLSTSITPFALAGATEVTTWDEFVSALQNPSVTGIQLMNNIAKGSSSATPGTITRSVAIDGSSSDGLTQYELDMGSLATTNFRITLGAAAAGSEIRFQNLNLKGSGTAFTLDSAIVYSTAANSANWTASFNNVSLSEGHTKRIAYLPNGSIVMDGGEFNFSHSAVGSGSAGGTSITAGWHKLFEAKNIHITNGSKVSGEFSDMFLASSVADSTIRVDQGSVLDLKNSRVAMIAIDGARATVQFDGEGTRATLYGSQSGTDRMGGLLCVEGANSLIEVTNYAEFDLHSATHPCTILMGNYSVFNIKNNADFNVKIDNDASGNAYGAVMRFRTSNYMEFNIDENSVFSLIKEQSSRSETLRLSGSDNTVNVTGGSKFFVHNKGNQEGINYDGGSRNSFYLKDKNSKVEVISEQGRGINAGTYFKVAGESGTEFTVDGYGSSNAAFSYGNNSQLEFHNMLYYDFRNNSGHSVFDGTATLNSVYSDVSIWKQGNANQLEGNPYRAWTLVDMGLYGAGERYTVHSSRASAYRTFTMPLLGLTGTYTTDDAVHSVLGTTADDMRSMARISGNNADPVVDELRIPTNADKYAFGHVTIPEGVEGQRDAWTDEVTVVLKVTKADGTTYEINGKTVGDDEIGDGLSIYGEPDRAGMFQAENRGGAFFEEGDTVEVLRAWRGGNDGDLNPDPTTVHIGYPGDDVPGDLAPWVDAPVTAIDVTPPTQAVVDSSITLTNATKQLNGTSDENGSKVFVKVNGTWLRDAASNLLTTTVTDGKWALNLPGYLNTSDKLDIYLKDTTVLNGDPGFTLPVTYTTEPDGVYGNINEEVDGYDSYAGYHDAVDSTSTGGSDERFDSAVRLIAKDIIPDAPKLTKYSVSSGGTTTSIGDEVTYTLTAKNDKADSVDWTDVVLEDILATGLDFDATDHGITIKQIDASGTETNVPLAADTFDYNETTRLLSIKLGDIPAKYSYVVTFKVTIGNDATVDQDIMNKATAKGYSPQESLDPFVPGPITGPFKVIDVTSDEVGLPGGTLYGILQLTSAPTVIDFKTHTVTMNDTRVEEPELNMPLTVSDSRGNLKSWTLTATLTKEMAHMGDTTKILHDAIKFNNGTTEDALDGDSTLIKTYTHPSAGDYVVSNDWSSGGTGLKLEVPAGSVRKLGQYQAEITWHLGDTP</sequence>
<dbReference type="EMBL" id="CP147247">
    <property type="protein sequence ID" value="WYJ92308.1"/>
    <property type="molecule type" value="Genomic_DNA"/>
</dbReference>
<evidence type="ECO:0000259" key="2">
    <source>
        <dbReference type="Pfam" id="PF13731"/>
    </source>
</evidence>
<evidence type="ECO:0000256" key="1">
    <source>
        <dbReference type="SAM" id="Phobius"/>
    </source>
</evidence>
<evidence type="ECO:0000313" key="3">
    <source>
        <dbReference type="EMBL" id="OTP15995.1"/>
    </source>
</evidence>
<keyword evidence="1" id="KW-0812">Transmembrane</keyword>
<dbReference type="InterPro" id="IPR027994">
    <property type="entry name" value="WxL_dom"/>
</dbReference>
<dbReference type="Proteomes" id="UP000195141">
    <property type="component" value="Chromosome"/>
</dbReference>
<reference evidence="3" key="1">
    <citation type="submission" date="2017-05" db="EMBL/GenBank/DDBJ databases">
        <title>The Genome Sequence of Enterococcus sp. 9E7_DIV0242.</title>
        <authorList>
            <consortium name="The Broad Institute Genomics Platform"/>
            <consortium name="The Broad Institute Genomic Center for Infectious Diseases"/>
            <person name="Earl A."/>
            <person name="Manson A."/>
            <person name="Schwartman J."/>
            <person name="Gilmore M."/>
            <person name="Abouelleil A."/>
            <person name="Cao P."/>
            <person name="Chapman S."/>
            <person name="Cusick C."/>
            <person name="Shea T."/>
            <person name="Young S."/>
            <person name="Neafsey D."/>
            <person name="Nusbaum C."/>
            <person name="Birren B."/>
        </authorList>
    </citation>
    <scope>NUCLEOTIDE SEQUENCE [LARGE SCALE GENOMIC DNA]</scope>
    <source>
        <strain evidence="3">9E7_DIV0242</strain>
    </source>
</reference>
<organism evidence="3">
    <name type="scientific">Candidatus Enterococcus clewellii</name>
    <dbReference type="NCBI Taxonomy" id="1834193"/>
    <lineage>
        <taxon>Bacteria</taxon>
        <taxon>Bacillati</taxon>
        <taxon>Bacillota</taxon>
        <taxon>Bacilli</taxon>
        <taxon>Lactobacillales</taxon>
        <taxon>Enterococcaceae</taxon>
        <taxon>Enterococcus</taxon>
    </lineage>
</organism>
<reference evidence="4" key="3">
    <citation type="submission" date="2024-03" db="EMBL/GenBank/DDBJ databases">
        <title>The Genome Sequence of Enterococcus sp. DIV0242b.</title>
        <authorList>
            <consortium name="The Broad Institute Genomics Platform"/>
            <consortium name="The Broad Institute Microbial Omics Core"/>
            <consortium name="The Broad Institute Genomic Center for Infectious Diseases"/>
            <person name="Earl A."/>
            <person name="Manson A."/>
            <person name="Gilmore M."/>
            <person name="Schwartman J."/>
            <person name="Shea T."/>
            <person name="Abouelleil A."/>
            <person name="Cao P."/>
            <person name="Chapman S."/>
            <person name="Cusick C."/>
            <person name="Young S."/>
            <person name="Neafsey D."/>
            <person name="Nusbaum C."/>
            <person name="Birren B."/>
        </authorList>
    </citation>
    <scope>NUCLEOTIDE SEQUENCE</scope>
    <source>
        <strain evidence="4">9E7_DIV0242</strain>
    </source>
</reference>
<keyword evidence="5" id="KW-1185">Reference proteome</keyword>
<evidence type="ECO:0000313" key="4">
    <source>
        <dbReference type="EMBL" id="WYJ92308.1"/>
    </source>
</evidence>
<dbReference type="NCBIfam" id="TIGR04226">
    <property type="entry name" value="RrgB_K2N_iso_D2"/>
    <property type="match status" value="1"/>
</dbReference>
<feature type="transmembrane region" description="Helical" evidence="1">
    <location>
        <begin position="7"/>
        <end position="26"/>
    </location>
</feature>
<keyword evidence="1" id="KW-0472">Membrane</keyword>
<proteinExistence type="predicted"/>
<dbReference type="InterPro" id="IPR047589">
    <property type="entry name" value="DUF11_rpt"/>
</dbReference>
<dbReference type="RefSeq" id="WP_170924778.1">
    <property type="nucleotide sequence ID" value="NZ_CP147247.1"/>
</dbReference>
<accession>A0A242K7U0</accession>
<dbReference type="InterPro" id="IPR046776">
    <property type="entry name" value="Pectate_lyase_5"/>
</dbReference>
<dbReference type="EMBL" id="NGMM01000003">
    <property type="protein sequence ID" value="OTP15995.1"/>
    <property type="molecule type" value="Genomic_DNA"/>
</dbReference>